<feature type="binding site" evidence="9">
    <location>
        <position position="335"/>
    </location>
    <ligand>
        <name>(2R)-2-phosphoglycerate</name>
        <dbReference type="ChEBI" id="CHEBI:58289"/>
    </ligand>
</feature>
<evidence type="ECO:0000259" key="11">
    <source>
        <dbReference type="SMART" id="SM01193"/>
    </source>
</evidence>
<evidence type="ECO:0000256" key="5">
    <source>
        <dbReference type="ARBA" id="ARBA00022525"/>
    </source>
</evidence>
<dbReference type="InterPro" id="IPR036849">
    <property type="entry name" value="Enolase-like_C_sf"/>
</dbReference>
<evidence type="ECO:0000256" key="1">
    <source>
        <dbReference type="ARBA" id="ARBA00005031"/>
    </source>
</evidence>
<dbReference type="SFLD" id="SFLDG00178">
    <property type="entry name" value="enolase"/>
    <property type="match status" value="1"/>
</dbReference>
<dbReference type="InterPro" id="IPR020811">
    <property type="entry name" value="Enolase_N"/>
</dbReference>
<dbReference type="SFLD" id="SFLDF00002">
    <property type="entry name" value="enolase"/>
    <property type="match status" value="1"/>
</dbReference>
<comment type="function">
    <text evidence="9">Catalyzes the reversible conversion of 2-phosphoglycerate (2-PG) into phosphoenolpyruvate (PEP). It is essential for the degradation of carbohydrates via glycolysis.</text>
</comment>
<feature type="active site" description="Proton donor" evidence="9">
    <location>
        <position position="205"/>
    </location>
</feature>
<feature type="domain" description="Enolase N-terminal" evidence="11">
    <location>
        <begin position="4"/>
        <end position="134"/>
    </location>
</feature>
<evidence type="ECO:0000256" key="3">
    <source>
        <dbReference type="ARBA" id="ARBA00012058"/>
    </source>
</evidence>
<dbReference type="InterPro" id="IPR020809">
    <property type="entry name" value="Enolase_CS"/>
</dbReference>
<dbReference type="PRINTS" id="PR00148">
    <property type="entry name" value="ENOLASE"/>
</dbReference>
<sequence length="428" mass="45579">MPSIDVVVAREILDSRGNPTVEVEVGLDDGSTGRAAVPSGASTGAFEALELRDGDKNRYFGKGVEKAVLAVIEQIGPELVGYDATEQRLIDQAMLDLDATPDKSSLGANAILGVSLAVAHAASEASDLPLFRYLGGPNAHVLPVPMMNILNGGSHADSNVDIQEFMIAPIGAESFSEAVRWGVEVYHTLKGVLKERGLSTGLGDEGGFAPNLDSNREALDLITEAIKKAGYVPGKDVALALDVAASEFYKDGAYQFEGKALTAAELIDYYADLVASYPLVSIEDPLDESDWDGWKAMTDKLGAKVQLVGDDLFVTNPARLARGIETGTANALLVKVNQIGSLTETLDAVELAQRNGYRCMMSHRSGETEDVTIADLAVATNCGQIKTGAPARSERVAKYNQLLRIEEILDDAAEYAGRAAFPRFRSAE</sequence>
<feature type="binding site" evidence="9">
    <location>
        <position position="365"/>
    </location>
    <ligand>
        <name>(2R)-2-phosphoglycerate</name>
        <dbReference type="ChEBI" id="CHEBI:58289"/>
    </ligand>
</feature>
<comment type="pathway">
    <text evidence="1 9">Carbohydrate degradation; glycolysis; pyruvate from D-glyceraldehyde 3-phosphate: step 4/5.</text>
</comment>
<dbReference type="SUPFAM" id="SSF54826">
    <property type="entry name" value="Enolase N-terminal domain-like"/>
    <property type="match status" value="1"/>
</dbReference>
<name>A0ABN1WJR9_9ACTN</name>
<evidence type="ECO:0000256" key="2">
    <source>
        <dbReference type="ARBA" id="ARBA00009604"/>
    </source>
</evidence>
<dbReference type="InterPro" id="IPR000941">
    <property type="entry name" value="Enolase"/>
</dbReference>
<evidence type="ECO:0000313" key="12">
    <source>
        <dbReference type="EMBL" id="GAA1252315.1"/>
    </source>
</evidence>
<dbReference type="EMBL" id="BAAALF010000099">
    <property type="protein sequence ID" value="GAA1252315.1"/>
    <property type="molecule type" value="Genomic_DNA"/>
</dbReference>
<dbReference type="SMART" id="SM01192">
    <property type="entry name" value="Enolase_C"/>
    <property type="match status" value="1"/>
</dbReference>
<feature type="binding site" evidence="9">
    <location>
        <position position="310"/>
    </location>
    <ligand>
        <name>Mg(2+)</name>
        <dbReference type="ChEBI" id="CHEBI:18420"/>
    </ligand>
</feature>
<dbReference type="InterPro" id="IPR020810">
    <property type="entry name" value="Enolase_C"/>
</dbReference>
<keyword evidence="8 9" id="KW-0456">Lyase</keyword>
<dbReference type="SFLD" id="SFLDS00001">
    <property type="entry name" value="Enolase"/>
    <property type="match status" value="1"/>
</dbReference>
<keyword evidence="6 9" id="KW-0460">Magnesium</keyword>
<dbReference type="PROSITE" id="PS00164">
    <property type="entry name" value="ENOLASE"/>
    <property type="match status" value="1"/>
</dbReference>
<organism evidence="12 13">
    <name type="scientific">Kitasatospora nipponensis</name>
    <dbReference type="NCBI Taxonomy" id="258049"/>
    <lineage>
        <taxon>Bacteria</taxon>
        <taxon>Bacillati</taxon>
        <taxon>Actinomycetota</taxon>
        <taxon>Actinomycetes</taxon>
        <taxon>Kitasatosporales</taxon>
        <taxon>Streptomycetaceae</taxon>
        <taxon>Kitasatospora</taxon>
    </lineage>
</organism>
<evidence type="ECO:0000256" key="4">
    <source>
        <dbReference type="ARBA" id="ARBA00017068"/>
    </source>
</evidence>
<feature type="binding site" evidence="9">
    <location>
        <position position="283"/>
    </location>
    <ligand>
        <name>Mg(2+)</name>
        <dbReference type="ChEBI" id="CHEBI:18420"/>
    </ligand>
</feature>
<dbReference type="Proteomes" id="UP001500037">
    <property type="component" value="Unassembled WGS sequence"/>
</dbReference>
<dbReference type="Pfam" id="PF00113">
    <property type="entry name" value="Enolase_C"/>
    <property type="match status" value="1"/>
</dbReference>
<dbReference type="Pfam" id="PF03952">
    <property type="entry name" value="Enolase_N"/>
    <property type="match status" value="1"/>
</dbReference>
<comment type="catalytic activity">
    <reaction evidence="9">
        <text>(2R)-2-phosphoglycerate = phosphoenolpyruvate + H2O</text>
        <dbReference type="Rhea" id="RHEA:10164"/>
        <dbReference type="ChEBI" id="CHEBI:15377"/>
        <dbReference type="ChEBI" id="CHEBI:58289"/>
        <dbReference type="ChEBI" id="CHEBI:58702"/>
        <dbReference type="EC" id="4.2.1.11"/>
    </reaction>
</comment>
<feature type="domain" description="Enolase C-terminal TIM barrel" evidence="10">
    <location>
        <begin position="139"/>
        <end position="423"/>
    </location>
</feature>
<reference evidence="12 13" key="1">
    <citation type="journal article" date="2019" name="Int. J. Syst. Evol. Microbiol.">
        <title>The Global Catalogue of Microorganisms (GCM) 10K type strain sequencing project: providing services to taxonomists for standard genome sequencing and annotation.</title>
        <authorList>
            <consortium name="The Broad Institute Genomics Platform"/>
            <consortium name="The Broad Institute Genome Sequencing Center for Infectious Disease"/>
            <person name="Wu L."/>
            <person name="Ma J."/>
        </authorList>
    </citation>
    <scope>NUCLEOTIDE SEQUENCE [LARGE SCALE GENOMIC DNA]</scope>
    <source>
        <strain evidence="12 13">JCM 13004</strain>
    </source>
</reference>
<dbReference type="SMART" id="SM01193">
    <property type="entry name" value="Enolase_N"/>
    <property type="match status" value="1"/>
</dbReference>
<dbReference type="PANTHER" id="PTHR11902">
    <property type="entry name" value="ENOLASE"/>
    <property type="match status" value="1"/>
</dbReference>
<dbReference type="PANTHER" id="PTHR11902:SF1">
    <property type="entry name" value="ENOLASE"/>
    <property type="match status" value="1"/>
</dbReference>
<dbReference type="Gene3D" id="3.20.20.120">
    <property type="entry name" value="Enolase-like C-terminal domain"/>
    <property type="match status" value="1"/>
</dbReference>
<feature type="binding site" evidence="9">
    <location>
        <position position="163"/>
    </location>
    <ligand>
        <name>(2R)-2-phosphoglycerate</name>
        <dbReference type="ChEBI" id="CHEBI:58289"/>
    </ligand>
</feature>
<comment type="caution">
    <text evidence="12">The sequence shown here is derived from an EMBL/GenBank/DDBJ whole genome shotgun (WGS) entry which is preliminary data.</text>
</comment>
<accession>A0ABN1WJR9</accession>
<comment type="similarity">
    <text evidence="2 9">Belongs to the enolase family.</text>
</comment>
<feature type="binding site" evidence="9">
    <location>
        <position position="242"/>
    </location>
    <ligand>
        <name>Mg(2+)</name>
        <dbReference type="ChEBI" id="CHEBI:18420"/>
    </ligand>
</feature>
<evidence type="ECO:0000256" key="8">
    <source>
        <dbReference type="ARBA" id="ARBA00023239"/>
    </source>
</evidence>
<evidence type="ECO:0000256" key="9">
    <source>
        <dbReference type="HAMAP-Rule" id="MF_00318"/>
    </source>
</evidence>
<evidence type="ECO:0000256" key="6">
    <source>
        <dbReference type="ARBA" id="ARBA00022842"/>
    </source>
</evidence>
<dbReference type="EC" id="4.2.1.11" evidence="3 9"/>
<proteinExistence type="inferred from homology"/>
<dbReference type="HAMAP" id="MF_00318">
    <property type="entry name" value="Enolase"/>
    <property type="match status" value="1"/>
</dbReference>
<feature type="binding site" evidence="9">
    <location>
        <position position="364"/>
    </location>
    <ligand>
        <name>(2R)-2-phosphoglycerate</name>
        <dbReference type="ChEBI" id="CHEBI:58289"/>
    </ligand>
</feature>
<protein>
    <recommendedName>
        <fullName evidence="4 9">Enolase</fullName>
        <ecNumber evidence="3 9">4.2.1.11</ecNumber>
    </recommendedName>
    <alternativeName>
        <fullName evidence="9">2-phospho-D-glycerate hydro-lyase</fullName>
    </alternativeName>
    <alternativeName>
        <fullName evidence="9">2-phosphoglycerate dehydratase</fullName>
    </alternativeName>
</protein>
<dbReference type="RefSeq" id="WP_344444089.1">
    <property type="nucleotide sequence ID" value="NZ_BAAALF010000099.1"/>
</dbReference>
<dbReference type="CDD" id="cd03313">
    <property type="entry name" value="enolase"/>
    <property type="match status" value="1"/>
</dbReference>
<feature type="binding site" evidence="9">
    <location>
        <position position="386"/>
    </location>
    <ligand>
        <name>(2R)-2-phosphoglycerate</name>
        <dbReference type="ChEBI" id="CHEBI:58289"/>
    </ligand>
</feature>
<feature type="active site" description="Proton acceptor" evidence="9">
    <location>
        <position position="335"/>
    </location>
</feature>
<keyword evidence="5 9" id="KW-0964">Secreted</keyword>
<evidence type="ECO:0000259" key="10">
    <source>
        <dbReference type="SMART" id="SM01192"/>
    </source>
</evidence>
<dbReference type="SUPFAM" id="SSF51604">
    <property type="entry name" value="Enolase C-terminal domain-like"/>
    <property type="match status" value="1"/>
</dbReference>
<keyword evidence="9" id="KW-0479">Metal-binding</keyword>
<keyword evidence="9" id="KW-0963">Cytoplasm</keyword>
<comment type="cofactor">
    <cofactor evidence="9">
        <name>Mg(2+)</name>
        <dbReference type="ChEBI" id="CHEBI:18420"/>
    </cofactor>
    <text evidence="9">Binds a second Mg(2+) ion via substrate during catalysis.</text>
</comment>
<evidence type="ECO:0000256" key="7">
    <source>
        <dbReference type="ARBA" id="ARBA00023152"/>
    </source>
</evidence>
<keyword evidence="13" id="KW-1185">Reference proteome</keyword>
<keyword evidence="7 9" id="KW-0324">Glycolysis</keyword>
<dbReference type="PIRSF" id="PIRSF001400">
    <property type="entry name" value="Enolase"/>
    <property type="match status" value="1"/>
</dbReference>
<dbReference type="NCBIfam" id="TIGR01060">
    <property type="entry name" value="eno"/>
    <property type="match status" value="1"/>
</dbReference>
<dbReference type="InterPro" id="IPR029017">
    <property type="entry name" value="Enolase-like_N"/>
</dbReference>
<evidence type="ECO:0000313" key="13">
    <source>
        <dbReference type="Proteomes" id="UP001500037"/>
    </source>
</evidence>
<dbReference type="Gene3D" id="3.30.390.10">
    <property type="entry name" value="Enolase-like, N-terminal domain"/>
    <property type="match status" value="1"/>
</dbReference>
<gene>
    <name evidence="9 12" type="primary">eno</name>
    <name evidence="12" type="ORF">GCM10009665_48790</name>
</gene>
<comment type="subcellular location">
    <subcellularLocation>
        <location evidence="9">Cytoplasm</location>
    </subcellularLocation>
    <subcellularLocation>
        <location evidence="9">Secreted</location>
    </subcellularLocation>
    <subcellularLocation>
        <location evidence="9">Cell surface</location>
    </subcellularLocation>
    <text evidence="9">Fractions of enolase are present in both the cytoplasm and on the cell surface.</text>
</comment>